<gene>
    <name evidence="1" type="ORF">D0962_35765</name>
</gene>
<accession>A0A6M0SHH6</accession>
<name>A0A6M0SHH6_9CYAN</name>
<proteinExistence type="predicted"/>
<dbReference type="RefSeq" id="WP_163671289.1">
    <property type="nucleotide sequence ID" value="NZ_QZCE01000002.1"/>
</dbReference>
<protein>
    <submittedName>
        <fullName evidence="1">Uncharacterized protein</fullName>
    </submittedName>
</protein>
<reference evidence="1 2" key="1">
    <citation type="journal article" date="2020" name="Microb. Ecol.">
        <title>Ecogenomics of the Marine Benthic Filamentous Cyanobacterium Adonisia.</title>
        <authorList>
            <person name="Walter J.M."/>
            <person name="Coutinho F.H."/>
            <person name="Leomil L."/>
            <person name="Hargreaves P.I."/>
            <person name="Campeao M.E."/>
            <person name="Vieira V.V."/>
            <person name="Silva B.S."/>
            <person name="Fistarol G.O."/>
            <person name="Salomon P.S."/>
            <person name="Sawabe T."/>
            <person name="Mino S."/>
            <person name="Hosokawa M."/>
            <person name="Miyashita H."/>
            <person name="Maruyama F."/>
            <person name="van Verk M.C."/>
            <person name="Dutilh B.E."/>
            <person name="Thompson C.C."/>
            <person name="Thompson F.L."/>
        </authorList>
    </citation>
    <scope>NUCLEOTIDE SEQUENCE [LARGE SCALE GENOMIC DNA]</scope>
    <source>
        <strain evidence="1 2">CCMR0082</strain>
    </source>
</reference>
<dbReference type="AlphaFoldDB" id="A0A6M0SHH6"/>
<evidence type="ECO:0000313" key="2">
    <source>
        <dbReference type="Proteomes" id="UP000473574"/>
    </source>
</evidence>
<organism evidence="1 2">
    <name type="scientific">Adonisia turfae CCMR0082</name>
    <dbReference type="NCBI Taxonomy" id="2304604"/>
    <lineage>
        <taxon>Bacteria</taxon>
        <taxon>Bacillati</taxon>
        <taxon>Cyanobacteriota</taxon>
        <taxon>Adonisia</taxon>
        <taxon>Adonisia turfae</taxon>
    </lineage>
</organism>
<dbReference type="EMBL" id="QZCE01000002">
    <property type="protein sequence ID" value="NEZ68030.1"/>
    <property type="molecule type" value="Genomic_DNA"/>
</dbReference>
<sequence>MLTHTDNAPRTIITRNNGILKSNNYWMDEAIVFHHSFQLSDIFLGKFPQENYHSPKEGDVVIK</sequence>
<evidence type="ECO:0000313" key="1">
    <source>
        <dbReference type="EMBL" id="NEZ68030.1"/>
    </source>
</evidence>
<comment type="caution">
    <text evidence="1">The sequence shown here is derived from an EMBL/GenBank/DDBJ whole genome shotgun (WGS) entry which is preliminary data.</text>
</comment>
<dbReference type="Proteomes" id="UP000473574">
    <property type="component" value="Unassembled WGS sequence"/>
</dbReference>